<proteinExistence type="predicted"/>
<keyword evidence="2" id="KW-1185">Reference proteome</keyword>
<dbReference type="AlphaFoldDB" id="A0A1M4Z576"/>
<evidence type="ECO:0000313" key="2">
    <source>
        <dbReference type="Proteomes" id="UP000184287"/>
    </source>
</evidence>
<name>A0A1M4Z576_9SPHI</name>
<dbReference type="RefSeq" id="WP_073229925.1">
    <property type="nucleotide sequence ID" value="NZ_FQUQ01000002.1"/>
</dbReference>
<gene>
    <name evidence="1" type="ORF">SAMN04488522_102193</name>
</gene>
<dbReference type="Proteomes" id="UP000184287">
    <property type="component" value="Unassembled WGS sequence"/>
</dbReference>
<sequence>MRTIEGNKIASKLFREDIRSKDFNKEFERIFEIKIEDFLSDYEYDEIDEFPIEIENRGIMIGFIAKTIKVPPQIAYIDLDVYNHPQHIGYLAKKIPVPSAFKKSADIDKHLTPFDNLRLYYSLYNPEQIDRIIFHYENLRYELSLTGDHVVSRIRVCLAENESTINMSTYYLFDN</sequence>
<protein>
    <submittedName>
        <fullName evidence="1">Uncharacterized protein</fullName>
    </submittedName>
</protein>
<dbReference type="OrthoDB" id="1492545at2"/>
<reference evidence="2" key="1">
    <citation type="submission" date="2016-11" db="EMBL/GenBank/DDBJ databases">
        <authorList>
            <person name="Varghese N."/>
            <person name="Submissions S."/>
        </authorList>
    </citation>
    <scope>NUCLEOTIDE SEQUENCE [LARGE SCALE GENOMIC DNA]</scope>
    <source>
        <strain evidence="2">DSM 16990</strain>
    </source>
</reference>
<evidence type="ECO:0000313" key="1">
    <source>
        <dbReference type="EMBL" id="SHF13209.1"/>
    </source>
</evidence>
<accession>A0A1M4Z576</accession>
<organism evidence="1 2">
    <name type="scientific">Pedobacter caeni</name>
    <dbReference type="NCBI Taxonomy" id="288992"/>
    <lineage>
        <taxon>Bacteria</taxon>
        <taxon>Pseudomonadati</taxon>
        <taxon>Bacteroidota</taxon>
        <taxon>Sphingobacteriia</taxon>
        <taxon>Sphingobacteriales</taxon>
        <taxon>Sphingobacteriaceae</taxon>
        <taxon>Pedobacter</taxon>
    </lineage>
</organism>
<dbReference type="EMBL" id="FQUQ01000002">
    <property type="protein sequence ID" value="SHF13209.1"/>
    <property type="molecule type" value="Genomic_DNA"/>
</dbReference>